<comment type="caution">
    <text evidence="1">The sequence shown here is derived from an EMBL/GenBank/DDBJ whole genome shotgun (WGS) entry which is preliminary data.</text>
</comment>
<organism evidence="1 2">
    <name type="scientific">Melipona bicolor</name>
    <dbReference type="NCBI Taxonomy" id="60889"/>
    <lineage>
        <taxon>Eukaryota</taxon>
        <taxon>Metazoa</taxon>
        <taxon>Ecdysozoa</taxon>
        <taxon>Arthropoda</taxon>
        <taxon>Hexapoda</taxon>
        <taxon>Insecta</taxon>
        <taxon>Pterygota</taxon>
        <taxon>Neoptera</taxon>
        <taxon>Endopterygota</taxon>
        <taxon>Hymenoptera</taxon>
        <taxon>Apocrita</taxon>
        <taxon>Aculeata</taxon>
        <taxon>Apoidea</taxon>
        <taxon>Anthophila</taxon>
        <taxon>Apidae</taxon>
        <taxon>Melipona</taxon>
    </lineage>
</organism>
<keyword evidence="2" id="KW-1185">Reference proteome</keyword>
<dbReference type="Proteomes" id="UP001177670">
    <property type="component" value="Unassembled WGS sequence"/>
</dbReference>
<evidence type="ECO:0000313" key="2">
    <source>
        <dbReference type="Proteomes" id="UP001177670"/>
    </source>
</evidence>
<name>A0AA40FFP2_9HYME</name>
<evidence type="ECO:0000313" key="1">
    <source>
        <dbReference type="EMBL" id="KAK1118178.1"/>
    </source>
</evidence>
<sequence>MIGNVTGCRPTEMGHILARLTWTNSETIAIELQRRHAKKSTLPIISRRTSAEFLSLTPAGQQQLSNFEDRGPVYAESQLA</sequence>
<reference evidence="1" key="1">
    <citation type="submission" date="2021-10" db="EMBL/GenBank/DDBJ databases">
        <title>Melipona bicolor Genome sequencing and assembly.</title>
        <authorList>
            <person name="Araujo N.S."/>
            <person name="Arias M.C."/>
        </authorList>
    </citation>
    <scope>NUCLEOTIDE SEQUENCE</scope>
    <source>
        <strain evidence="1">USP_2M_L1-L4_2017</strain>
        <tissue evidence="1">Whole body</tissue>
    </source>
</reference>
<dbReference type="AlphaFoldDB" id="A0AA40FFP2"/>
<accession>A0AA40FFP2</accession>
<protein>
    <submittedName>
        <fullName evidence="1">Uncharacterized protein</fullName>
    </submittedName>
</protein>
<gene>
    <name evidence="1" type="ORF">K0M31_015225</name>
</gene>
<proteinExistence type="predicted"/>
<dbReference type="EMBL" id="JAHYIQ010000044">
    <property type="protein sequence ID" value="KAK1118178.1"/>
    <property type="molecule type" value="Genomic_DNA"/>
</dbReference>